<dbReference type="Proteomes" id="UP000823937">
    <property type="component" value="Unassembled WGS sequence"/>
</dbReference>
<dbReference type="SUPFAM" id="SSF51391">
    <property type="entry name" value="Thiamin phosphate synthase"/>
    <property type="match status" value="1"/>
</dbReference>
<evidence type="ECO:0000256" key="2">
    <source>
        <dbReference type="ARBA" id="ARBA00022679"/>
    </source>
</evidence>
<dbReference type="FunFam" id="3.20.20.70:FF:000096">
    <property type="entry name" value="Thiamine-phosphate synthase"/>
    <property type="match status" value="1"/>
</dbReference>
<dbReference type="PANTHER" id="PTHR20857">
    <property type="entry name" value="THIAMINE-PHOSPHATE PYROPHOSPHORYLASE"/>
    <property type="match status" value="1"/>
</dbReference>
<evidence type="ECO:0000256" key="5">
    <source>
        <dbReference type="ARBA" id="ARBA00022977"/>
    </source>
</evidence>
<name>A0A9D1TJX8_9BACI</name>
<evidence type="ECO:0000256" key="11">
    <source>
        <dbReference type="RuleBase" id="RU004253"/>
    </source>
</evidence>
<evidence type="ECO:0000313" key="13">
    <source>
        <dbReference type="EMBL" id="HIV74936.1"/>
    </source>
</evidence>
<comment type="caution">
    <text evidence="13">The sequence shown here is derived from an EMBL/GenBank/DDBJ whole genome shotgun (WGS) entry which is preliminary data.</text>
</comment>
<accession>A0A9D1TJX8</accession>
<evidence type="ECO:0000259" key="12">
    <source>
        <dbReference type="Pfam" id="PF02581"/>
    </source>
</evidence>
<dbReference type="CDD" id="cd00564">
    <property type="entry name" value="TMP_TenI"/>
    <property type="match status" value="1"/>
</dbReference>
<dbReference type="HAMAP" id="MF_00097">
    <property type="entry name" value="TMP_synthase"/>
    <property type="match status" value="1"/>
</dbReference>
<comment type="similarity">
    <text evidence="9 10">Belongs to the thiamine-phosphate synthase family.</text>
</comment>
<feature type="binding site" evidence="9">
    <location>
        <position position="74"/>
    </location>
    <ligand>
        <name>4-amino-2-methyl-5-(diphosphooxymethyl)pyrimidine</name>
        <dbReference type="ChEBI" id="CHEBI:57841"/>
    </ligand>
</feature>
<evidence type="ECO:0000256" key="9">
    <source>
        <dbReference type="HAMAP-Rule" id="MF_00097"/>
    </source>
</evidence>
<keyword evidence="4 9" id="KW-0460">Magnesium</keyword>
<keyword evidence="3 9" id="KW-0479">Metal-binding</keyword>
<feature type="binding site" evidence="9">
    <location>
        <position position="94"/>
    </location>
    <ligand>
        <name>Mg(2+)</name>
        <dbReference type="ChEBI" id="CHEBI:18420"/>
    </ligand>
</feature>
<dbReference type="GO" id="GO:0009229">
    <property type="term" value="P:thiamine diphosphate biosynthetic process"/>
    <property type="evidence" value="ECO:0007669"/>
    <property type="project" value="UniProtKB-UniRule"/>
</dbReference>
<evidence type="ECO:0000256" key="7">
    <source>
        <dbReference type="ARBA" id="ARBA00047851"/>
    </source>
</evidence>
<sequence>MNKNVLRKYFIMGSQDCPKNRTPEATLREAIQGGITIYQFREKGRGSLQGEEKIALGKALRAICKEANIPFIINNDIELMDVLQADGIHVGQSDEPVKKIREKYPHKWIGLSISNMEQYEKSSLAYIDYIGAGPVFSTTSKSDALQPVGIEWIQTLRKLTPHIPIVGIGGISPDNALHVLHAGADGVSVISAITKAENIQKAVRSL</sequence>
<evidence type="ECO:0000256" key="10">
    <source>
        <dbReference type="RuleBase" id="RU003826"/>
    </source>
</evidence>
<comment type="catalytic activity">
    <reaction evidence="8 9 10">
        <text>2-[(2R,5Z)-2-carboxy-4-methylthiazol-5(2H)-ylidene]ethyl phosphate + 4-amino-2-methyl-5-(diphosphooxymethyl)pyrimidine + 2 H(+) = thiamine phosphate + CO2 + diphosphate</text>
        <dbReference type="Rhea" id="RHEA:47844"/>
        <dbReference type="ChEBI" id="CHEBI:15378"/>
        <dbReference type="ChEBI" id="CHEBI:16526"/>
        <dbReference type="ChEBI" id="CHEBI:33019"/>
        <dbReference type="ChEBI" id="CHEBI:37575"/>
        <dbReference type="ChEBI" id="CHEBI:57841"/>
        <dbReference type="ChEBI" id="CHEBI:62899"/>
        <dbReference type="EC" id="2.5.1.3"/>
    </reaction>
</comment>
<dbReference type="Gene3D" id="3.20.20.70">
    <property type="entry name" value="Aldolase class I"/>
    <property type="match status" value="1"/>
</dbReference>
<dbReference type="PANTHER" id="PTHR20857:SF15">
    <property type="entry name" value="THIAMINE-PHOSPHATE SYNTHASE"/>
    <property type="match status" value="1"/>
</dbReference>
<dbReference type="AlphaFoldDB" id="A0A9D1TJX8"/>
<evidence type="ECO:0000313" key="14">
    <source>
        <dbReference type="Proteomes" id="UP000823937"/>
    </source>
</evidence>
<evidence type="ECO:0000256" key="6">
    <source>
        <dbReference type="ARBA" id="ARBA00047334"/>
    </source>
</evidence>
<feature type="binding site" evidence="9">
    <location>
        <position position="112"/>
    </location>
    <ligand>
        <name>4-amino-2-methyl-5-(diphosphooxymethyl)pyrimidine</name>
        <dbReference type="ChEBI" id="CHEBI:57841"/>
    </ligand>
</feature>
<evidence type="ECO:0000256" key="8">
    <source>
        <dbReference type="ARBA" id="ARBA00047883"/>
    </source>
</evidence>
<protein>
    <recommendedName>
        <fullName evidence="9">Thiamine-phosphate synthase</fullName>
        <shortName evidence="9">TP synthase</shortName>
        <shortName evidence="9">TPS</shortName>
        <ecNumber evidence="9">2.5.1.3</ecNumber>
    </recommendedName>
    <alternativeName>
        <fullName evidence="9">Thiamine-phosphate pyrophosphorylase</fullName>
        <shortName evidence="9">TMP pyrophosphorylase</shortName>
        <shortName evidence="9">TMP-PPase</shortName>
    </alternativeName>
</protein>
<dbReference type="GO" id="GO:0005737">
    <property type="term" value="C:cytoplasm"/>
    <property type="evidence" value="ECO:0007669"/>
    <property type="project" value="TreeGrafter"/>
</dbReference>
<dbReference type="GO" id="GO:0004789">
    <property type="term" value="F:thiamine-phosphate diphosphorylase activity"/>
    <property type="evidence" value="ECO:0007669"/>
    <property type="project" value="UniProtKB-UniRule"/>
</dbReference>
<keyword evidence="2 9" id="KW-0808">Transferase</keyword>
<dbReference type="GO" id="GO:0000287">
    <property type="term" value="F:magnesium ion binding"/>
    <property type="evidence" value="ECO:0007669"/>
    <property type="project" value="UniProtKB-UniRule"/>
</dbReference>
<dbReference type="InterPro" id="IPR034291">
    <property type="entry name" value="TMP_synthase"/>
</dbReference>
<dbReference type="EC" id="2.5.1.3" evidence="9"/>
<evidence type="ECO:0000256" key="4">
    <source>
        <dbReference type="ARBA" id="ARBA00022842"/>
    </source>
</evidence>
<comment type="caution">
    <text evidence="9">Lacks conserved residue(s) required for the propagation of feature annotation.</text>
</comment>
<reference evidence="13" key="2">
    <citation type="submission" date="2021-04" db="EMBL/GenBank/DDBJ databases">
        <authorList>
            <person name="Gilroy R."/>
        </authorList>
    </citation>
    <scope>NUCLEOTIDE SEQUENCE</scope>
    <source>
        <strain evidence="13">CHK169-2315</strain>
    </source>
</reference>
<evidence type="ECO:0000256" key="1">
    <source>
        <dbReference type="ARBA" id="ARBA00005165"/>
    </source>
</evidence>
<comment type="pathway">
    <text evidence="1 9 11">Cofactor biosynthesis; thiamine diphosphate biosynthesis; thiamine phosphate from 4-amino-2-methyl-5-diphosphomethylpyrimidine and 4-methyl-5-(2-phosphoethyl)-thiazole: step 1/1.</text>
</comment>
<reference evidence="13" key="1">
    <citation type="journal article" date="2021" name="PeerJ">
        <title>Extensive microbial diversity within the chicken gut microbiome revealed by metagenomics and culture.</title>
        <authorList>
            <person name="Gilroy R."/>
            <person name="Ravi A."/>
            <person name="Getino M."/>
            <person name="Pursley I."/>
            <person name="Horton D.L."/>
            <person name="Alikhan N.F."/>
            <person name="Baker D."/>
            <person name="Gharbi K."/>
            <person name="Hall N."/>
            <person name="Watson M."/>
            <person name="Adriaenssens E.M."/>
            <person name="Foster-Nyarko E."/>
            <person name="Jarju S."/>
            <person name="Secka A."/>
            <person name="Antonio M."/>
            <person name="Oren A."/>
            <person name="Chaudhuri R.R."/>
            <person name="La Ragione R."/>
            <person name="Hildebrand F."/>
            <person name="Pallen M.J."/>
        </authorList>
    </citation>
    <scope>NUCLEOTIDE SEQUENCE</scope>
    <source>
        <strain evidence="13">CHK169-2315</strain>
    </source>
</reference>
<feature type="binding site" evidence="9">
    <location>
        <position position="141"/>
    </location>
    <ligand>
        <name>4-amino-2-methyl-5-(diphosphooxymethyl)pyrimidine</name>
        <dbReference type="ChEBI" id="CHEBI:57841"/>
    </ligand>
</feature>
<keyword evidence="5 9" id="KW-0784">Thiamine biosynthesis</keyword>
<comment type="catalytic activity">
    <reaction evidence="6 9 10">
        <text>4-methyl-5-(2-phosphooxyethyl)-thiazole + 4-amino-2-methyl-5-(diphosphooxymethyl)pyrimidine + H(+) = thiamine phosphate + diphosphate</text>
        <dbReference type="Rhea" id="RHEA:22328"/>
        <dbReference type="ChEBI" id="CHEBI:15378"/>
        <dbReference type="ChEBI" id="CHEBI:33019"/>
        <dbReference type="ChEBI" id="CHEBI:37575"/>
        <dbReference type="ChEBI" id="CHEBI:57841"/>
        <dbReference type="ChEBI" id="CHEBI:58296"/>
        <dbReference type="EC" id="2.5.1.3"/>
    </reaction>
</comment>
<dbReference type="EMBL" id="DXHX01000120">
    <property type="protein sequence ID" value="HIV74936.1"/>
    <property type="molecule type" value="Genomic_DNA"/>
</dbReference>
<organism evidence="13 14">
    <name type="scientific">Candidatus Pseudogracilibacillus intestinigallinarum</name>
    <dbReference type="NCBI Taxonomy" id="2838742"/>
    <lineage>
        <taxon>Bacteria</taxon>
        <taxon>Bacillati</taxon>
        <taxon>Bacillota</taxon>
        <taxon>Bacilli</taxon>
        <taxon>Bacillales</taxon>
        <taxon>Bacillaceae</taxon>
        <taxon>Pseudogracilibacillus</taxon>
    </lineage>
</organism>
<gene>
    <name evidence="9 13" type="primary">thiE</name>
    <name evidence="13" type="ORF">H9895_07670</name>
</gene>
<dbReference type="Pfam" id="PF02581">
    <property type="entry name" value="TMP-TENI"/>
    <property type="match status" value="1"/>
</dbReference>
<comment type="catalytic activity">
    <reaction evidence="7 9 10">
        <text>2-(2-carboxy-4-methylthiazol-5-yl)ethyl phosphate + 4-amino-2-methyl-5-(diphosphooxymethyl)pyrimidine + 2 H(+) = thiamine phosphate + CO2 + diphosphate</text>
        <dbReference type="Rhea" id="RHEA:47848"/>
        <dbReference type="ChEBI" id="CHEBI:15378"/>
        <dbReference type="ChEBI" id="CHEBI:16526"/>
        <dbReference type="ChEBI" id="CHEBI:33019"/>
        <dbReference type="ChEBI" id="CHEBI:37575"/>
        <dbReference type="ChEBI" id="CHEBI:57841"/>
        <dbReference type="ChEBI" id="CHEBI:62890"/>
        <dbReference type="EC" id="2.5.1.3"/>
    </reaction>
</comment>
<comment type="cofactor">
    <cofactor evidence="9">
        <name>Mg(2+)</name>
        <dbReference type="ChEBI" id="CHEBI:18420"/>
    </cofactor>
    <text evidence="9">Binds 1 Mg(2+) ion per subunit.</text>
</comment>
<comment type="function">
    <text evidence="9">Condenses 4-methyl-5-(beta-hydroxyethyl)thiazole monophosphate (THZ-P) and 2-methyl-4-amino-5-hydroxymethyl pyrimidine pyrophosphate (HMP-PP) to form thiamine monophosphate (TMP).</text>
</comment>
<evidence type="ECO:0000256" key="3">
    <source>
        <dbReference type="ARBA" id="ARBA00022723"/>
    </source>
</evidence>
<proteinExistence type="inferred from homology"/>
<dbReference type="InterPro" id="IPR013785">
    <property type="entry name" value="Aldolase_TIM"/>
</dbReference>
<feature type="binding site" evidence="9">
    <location>
        <begin position="190"/>
        <end position="191"/>
    </location>
    <ligand>
        <name>2-[(2R,5Z)-2-carboxy-4-methylthiazol-5(2H)-ylidene]ethyl phosphate</name>
        <dbReference type="ChEBI" id="CHEBI:62899"/>
    </ligand>
</feature>
<feature type="binding site" evidence="9">
    <location>
        <begin position="39"/>
        <end position="43"/>
    </location>
    <ligand>
        <name>4-amino-2-methyl-5-(diphosphooxymethyl)pyrimidine</name>
        <dbReference type="ChEBI" id="CHEBI:57841"/>
    </ligand>
</feature>
<dbReference type="GO" id="GO:0009228">
    <property type="term" value="P:thiamine biosynthetic process"/>
    <property type="evidence" value="ECO:0007669"/>
    <property type="project" value="UniProtKB-KW"/>
</dbReference>
<dbReference type="InterPro" id="IPR036206">
    <property type="entry name" value="ThiamineP_synth_sf"/>
</dbReference>
<dbReference type="InterPro" id="IPR022998">
    <property type="entry name" value="ThiamineP_synth_TenI"/>
</dbReference>
<feature type="binding site" evidence="9">
    <location>
        <begin position="138"/>
        <end position="140"/>
    </location>
    <ligand>
        <name>2-[(2R,5Z)-2-carboxy-4-methylthiazol-5(2H)-ylidene]ethyl phosphate</name>
        <dbReference type="ChEBI" id="CHEBI:62899"/>
    </ligand>
</feature>
<feature type="binding site" evidence="9">
    <location>
        <position position="170"/>
    </location>
    <ligand>
        <name>2-[(2R,5Z)-2-carboxy-4-methylthiazol-5(2H)-ylidene]ethyl phosphate</name>
        <dbReference type="ChEBI" id="CHEBI:62899"/>
    </ligand>
</feature>
<feature type="domain" description="Thiamine phosphate synthase/TenI" evidence="12">
    <location>
        <begin position="9"/>
        <end position="193"/>
    </location>
</feature>
<dbReference type="NCBIfam" id="TIGR00693">
    <property type="entry name" value="thiE"/>
    <property type="match status" value="1"/>
</dbReference>